<dbReference type="EMBL" id="JAMBOL010000004">
    <property type="protein sequence ID" value="MCM3713849.1"/>
    <property type="molecule type" value="Genomic_DNA"/>
</dbReference>
<protein>
    <submittedName>
        <fullName evidence="2">MBL fold metallo-hydrolase</fullName>
    </submittedName>
</protein>
<dbReference type="InterPro" id="IPR036866">
    <property type="entry name" value="RibonucZ/Hydroxyglut_hydro"/>
</dbReference>
<feature type="domain" description="Metallo-beta-lactamase" evidence="1">
    <location>
        <begin position="13"/>
        <end position="212"/>
    </location>
</feature>
<accession>A0A9X2DNA6</accession>
<dbReference type="Proteomes" id="UP001139179">
    <property type="component" value="Unassembled WGS sequence"/>
</dbReference>
<dbReference type="PANTHER" id="PTHR11203">
    <property type="entry name" value="CLEAVAGE AND POLYADENYLATION SPECIFICITY FACTOR FAMILY MEMBER"/>
    <property type="match status" value="1"/>
</dbReference>
<dbReference type="InterPro" id="IPR001279">
    <property type="entry name" value="Metallo-B-lactamas"/>
</dbReference>
<reference evidence="2" key="1">
    <citation type="submission" date="2022-05" db="EMBL/GenBank/DDBJ databases">
        <title>Comparative Genomics of Spacecraft Associated Microbes.</title>
        <authorList>
            <person name="Tran M.T."/>
            <person name="Wright A."/>
            <person name="Seuylemezian A."/>
            <person name="Eisen J."/>
            <person name="Coil D."/>
        </authorList>
    </citation>
    <scope>NUCLEOTIDE SEQUENCE</scope>
    <source>
        <strain evidence="2">214.1.1</strain>
    </source>
</reference>
<dbReference type="Pfam" id="PF12706">
    <property type="entry name" value="Lactamase_B_2"/>
    <property type="match status" value="1"/>
</dbReference>
<dbReference type="GO" id="GO:0004521">
    <property type="term" value="F:RNA endonuclease activity"/>
    <property type="evidence" value="ECO:0007669"/>
    <property type="project" value="TreeGrafter"/>
</dbReference>
<sequence length="393" mass="44844">MNVTFLGGVNEYGRSCFHLQMNQISLLVDCGIMKNETHAAKRYPLLTKELAENLDAVFLTHSHEDHTAALPHLYQLGFKGKIYATAATINETSRLFTPVCTRVVALDSFPRRRWLPFSADTSLEFQYGYSGHTLGSIWFLFRLNGAQIFFSGDYSTESPVFIAEEPIIDQPVDIAILDGAYGKETKAQHTYLNEIYRTIDQALREKKKVLLHGPTYGKLQDLLIYFQQYRTDFLERTVISPEIAASFERYAQYPCNLKEPTLSNFAALSKQVRTTPLPAWLNDDEHSIGFVTEQELLHQFAAQRKENLLILCTGPFLQDILSLTDAVETTDYVQKRYKVHPGAAELRAQVQQLRPRKIIFSHSPNEKIKELQKWFSALGEEVELACVGEKLRL</sequence>
<proteinExistence type="predicted"/>
<dbReference type="PANTHER" id="PTHR11203:SF37">
    <property type="entry name" value="INTEGRATOR COMPLEX SUBUNIT 11"/>
    <property type="match status" value="1"/>
</dbReference>
<name>A0A9X2DNA6_9BACI</name>
<dbReference type="InterPro" id="IPR050698">
    <property type="entry name" value="MBL"/>
</dbReference>
<dbReference type="SUPFAM" id="SSF56281">
    <property type="entry name" value="Metallo-hydrolase/oxidoreductase"/>
    <property type="match status" value="1"/>
</dbReference>
<evidence type="ECO:0000313" key="2">
    <source>
        <dbReference type="EMBL" id="MCM3713849.1"/>
    </source>
</evidence>
<dbReference type="AlphaFoldDB" id="A0A9X2DNA6"/>
<evidence type="ECO:0000313" key="3">
    <source>
        <dbReference type="Proteomes" id="UP001139179"/>
    </source>
</evidence>
<dbReference type="RefSeq" id="WP_251222655.1">
    <property type="nucleotide sequence ID" value="NZ_JAMBOL010000004.1"/>
</dbReference>
<keyword evidence="3" id="KW-1185">Reference proteome</keyword>
<dbReference type="SMART" id="SM00849">
    <property type="entry name" value="Lactamase_B"/>
    <property type="match status" value="1"/>
</dbReference>
<evidence type="ECO:0000259" key="1">
    <source>
        <dbReference type="SMART" id="SM00849"/>
    </source>
</evidence>
<gene>
    <name evidence="2" type="ORF">M3202_07105</name>
</gene>
<organism evidence="2 3">
    <name type="scientific">Halalkalibacter oceani</name>
    <dbReference type="NCBI Taxonomy" id="1653776"/>
    <lineage>
        <taxon>Bacteria</taxon>
        <taxon>Bacillati</taxon>
        <taxon>Bacillota</taxon>
        <taxon>Bacilli</taxon>
        <taxon>Bacillales</taxon>
        <taxon>Bacillaceae</taxon>
        <taxon>Halalkalibacter</taxon>
    </lineage>
</organism>
<dbReference type="Gene3D" id="3.60.15.10">
    <property type="entry name" value="Ribonuclease Z/Hydroxyacylglutathione hydrolase-like"/>
    <property type="match status" value="2"/>
</dbReference>
<comment type="caution">
    <text evidence="2">The sequence shown here is derived from an EMBL/GenBank/DDBJ whole genome shotgun (WGS) entry which is preliminary data.</text>
</comment>